<dbReference type="PROSITE" id="PS50893">
    <property type="entry name" value="ABC_TRANSPORTER_2"/>
    <property type="match status" value="1"/>
</dbReference>
<evidence type="ECO:0000256" key="4">
    <source>
        <dbReference type="ARBA" id="ARBA00022967"/>
    </source>
</evidence>
<name>R4Z099_9ACTN</name>
<dbReference type="PANTHER" id="PTHR43423:SF1">
    <property type="entry name" value="ABC TRANSPORTER I FAMILY MEMBER 17"/>
    <property type="match status" value="1"/>
</dbReference>
<dbReference type="PANTHER" id="PTHR43423">
    <property type="entry name" value="ABC TRANSPORTER I FAMILY MEMBER 17"/>
    <property type="match status" value="1"/>
</dbReference>
<evidence type="ECO:0000256" key="1">
    <source>
        <dbReference type="ARBA" id="ARBA00022448"/>
    </source>
</evidence>
<feature type="region of interest" description="Disordered" evidence="5">
    <location>
        <begin position="1"/>
        <end position="22"/>
    </location>
</feature>
<comment type="caution">
    <text evidence="7">The sequence shown here is derived from an EMBL/GenBank/DDBJ whole genome shotgun (WGS) entry which is preliminary data.</text>
</comment>
<keyword evidence="2" id="KW-0547">Nucleotide-binding</keyword>
<dbReference type="SMART" id="SM00382">
    <property type="entry name" value="AAA"/>
    <property type="match status" value="1"/>
</dbReference>
<keyword evidence="8" id="KW-1185">Reference proteome</keyword>
<evidence type="ECO:0000256" key="3">
    <source>
        <dbReference type="ARBA" id="ARBA00022840"/>
    </source>
</evidence>
<keyword evidence="7" id="KW-0378">Hydrolase</keyword>
<dbReference type="eggNOG" id="COG1117">
    <property type="taxonomic scope" value="Bacteria"/>
</dbReference>
<evidence type="ECO:0000256" key="5">
    <source>
        <dbReference type="SAM" id="MobiDB-lite"/>
    </source>
</evidence>
<dbReference type="HOGENOM" id="CLU_000604_1_22_11"/>
<dbReference type="InterPro" id="IPR027417">
    <property type="entry name" value="P-loop_NTPase"/>
</dbReference>
<evidence type="ECO:0000259" key="6">
    <source>
        <dbReference type="PROSITE" id="PS50893"/>
    </source>
</evidence>
<keyword evidence="3" id="KW-0067">ATP-binding</keyword>
<dbReference type="EMBL" id="CANL01000029">
    <property type="protein sequence ID" value="CCM64153.1"/>
    <property type="molecule type" value="Genomic_DNA"/>
</dbReference>
<dbReference type="SUPFAM" id="SSF52540">
    <property type="entry name" value="P-loop containing nucleoside triphosphate hydrolases"/>
    <property type="match status" value="1"/>
</dbReference>
<evidence type="ECO:0000256" key="2">
    <source>
        <dbReference type="ARBA" id="ARBA00022741"/>
    </source>
</evidence>
<reference evidence="7 8" key="1">
    <citation type="journal article" date="2013" name="ISME J.">
        <title>Metabolic model for the filamentous 'Candidatus Microthrix parvicella' based on genomic and metagenomic analyses.</title>
        <authorList>
            <person name="Jon McIlroy S."/>
            <person name="Kristiansen R."/>
            <person name="Albertsen M."/>
            <person name="Michael Karst S."/>
            <person name="Rossetti S."/>
            <person name="Lund Nielsen J."/>
            <person name="Tandoi V."/>
            <person name="James Seviour R."/>
            <person name="Nielsen P.H."/>
        </authorList>
    </citation>
    <scope>NUCLEOTIDE SEQUENCE [LARGE SCALE GENOMIC DNA]</scope>
    <source>
        <strain evidence="7 8">RN1</strain>
    </source>
</reference>
<keyword evidence="4" id="KW-1278">Translocase</keyword>
<dbReference type="Gene3D" id="3.40.50.300">
    <property type="entry name" value="P-loop containing nucleotide triphosphate hydrolases"/>
    <property type="match status" value="1"/>
</dbReference>
<keyword evidence="1" id="KW-0813">Transport</keyword>
<dbReference type="Pfam" id="PF00005">
    <property type="entry name" value="ABC_tran"/>
    <property type="match status" value="1"/>
</dbReference>
<dbReference type="InterPro" id="IPR003439">
    <property type="entry name" value="ABC_transporter-like_ATP-bd"/>
</dbReference>
<evidence type="ECO:0000313" key="7">
    <source>
        <dbReference type="EMBL" id="CCM64153.1"/>
    </source>
</evidence>
<feature type="domain" description="ABC transporter" evidence="6">
    <location>
        <begin position="32"/>
        <end position="257"/>
    </location>
</feature>
<proteinExistence type="predicted"/>
<dbReference type="Proteomes" id="UP000018291">
    <property type="component" value="Unassembled WGS sequence"/>
</dbReference>
<dbReference type="STRING" id="1229780.BN381_350013"/>
<sequence>MIRALRQRSKPGTTTQPLAAEESAASDPRALFFFEDVVVERGAHTILELDRVAIPIDGATAIIGPSGSGKSTLLRLCNRLEAPSSGTIRYRGNDLSTIEPTELRRRVAMVFQRPTALDGTAADNLREVDPTLNDDDIEVALVRVGLDGALAKRSARDLSGGELQRLGLARSLTTRPDVLLLDEGTSALDPNSAAHIEQLVAKLTAEGITPIWVTHDFDQLVRVARNTLVVVAGRVLQHGTVRDVLARPLPEVDRFLQGEVG</sequence>
<accession>R4Z099</accession>
<organism evidence="7 8">
    <name type="scientific">Candidatus Neomicrothrix parvicella RN1</name>
    <dbReference type="NCBI Taxonomy" id="1229780"/>
    <lineage>
        <taxon>Bacteria</taxon>
        <taxon>Bacillati</taxon>
        <taxon>Actinomycetota</taxon>
        <taxon>Acidimicrobiia</taxon>
        <taxon>Acidimicrobiales</taxon>
        <taxon>Microthrixaceae</taxon>
        <taxon>Candidatus Neomicrothrix</taxon>
    </lineage>
</organism>
<dbReference type="GO" id="GO:0005524">
    <property type="term" value="F:ATP binding"/>
    <property type="evidence" value="ECO:0007669"/>
    <property type="project" value="UniProtKB-KW"/>
</dbReference>
<protein>
    <submittedName>
        <fullName evidence="7">Glycine betaine/L-proline ABC superfamily ATP binding cassette transporter, ABC protein</fullName>
        <ecNumber evidence="7">3.6.3.27</ecNumber>
    </submittedName>
</protein>
<dbReference type="PROSITE" id="PS00211">
    <property type="entry name" value="ABC_TRANSPORTER_1"/>
    <property type="match status" value="1"/>
</dbReference>
<evidence type="ECO:0000313" key="8">
    <source>
        <dbReference type="Proteomes" id="UP000018291"/>
    </source>
</evidence>
<dbReference type="InterPro" id="IPR017871">
    <property type="entry name" value="ABC_transporter-like_CS"/>
</dbReference>
<dbReference type="InterPro" id="IPR003593">
    <property type="entry name" value="AAA+_ATPase"/>
</dbReference>
<gene>
    <name evidence="7" type="primary">proV</name>
    <name evidence="7" type="ORF">BN381_350013</name>
</gene>
<dbReference type="AlphaFoldDB" id="R4Z099"/>
<dbReference type="GO" id="GO:0016887">
    <property type="term" value="F:ATP hydrolysis activity"/>
    <property type="evidence" value="ECO:0007669"/>
    <property type="project" value="InterPro"/>
</dbReference>
<dbReference type="RefSeq" id="WP_012227834.1">
    <property type="nucleotide sequence ID" value="NZ_HG422565.1"/>
</dbReference>
<dbReference type="EC" id="3.6.3.27" evidence="7"/>